<dbReference type="Gene3D" id="3.30.70.2970">
    <property type="entry name" value="Protein of unknown function (DUF541), domain 2"/>
    <property type="match status" value="1"/>
</dbReference>
<dbReference type="PANTHER" id="PTHR34387:SF2">
    <property type="entry name" value="SLR1258 PROTEIN"/>
    <property type="match status" value="1"/>
</dbReference>
<dbReference type="RefSeq" id="WP_092980429.1">
    <property type="nucleotide sequence ID" value="NZ_FOYQ01000001.1"/>
</dbReference>
<evidence type="ECO:0000313" key="2">
    <source>
        <dbReference type="EMBL" id="SFR32560.1"/>
    </source>
</evidence>
<dbReference type="EMBL" id="FOYQ01000001">
    <property type="protein sequence ID" value="SFR32560.1"/>
    <property type="molecule type" value="Genomic_DNA"/>
</dbReference>
<feature type="transmembrane region" description="Helical" evidence="1">
    <location>
        <begin position="6"/>
        <end position="28"/>
    </location>
</feature>
<evidence type="ECO:0008006" key="4">
    <source>
        <dbReference type="Google" id="ProtNLM"/>
    </source>
</evidence>
<protein>
    <recommendedName>
        <fullName evidence="4">SIMPL domain-containing protein</fullName>
    </recommendedName>
</protein>
<dbReference type="InterPro" id="IPR007497">
    <property type="entry name" value="SIMPL/DUF541"/>
</dbReference>
<dbReference type="Gene3D" id="3.30.110.170">
    <property type="entry name" value="Protein of unknown function (DUF541), domain 1"/>
    <property type="match status" value="1"/>
</dbReference>
<dbReference type="PANTHER" id="PTHR34387">
    <property type="entry name" value="SLR1258 PROTEIN"/>
    <property type="match status" value="1"/>
</dbReference>
<dbReference type="PIRSF" id="PIRSF029033">
    <property type="entry name" value="UCP029033"/>
    <property type="match status" value="1"/>
</dbReference>
<dbReference type="STRING" id="400055.SAMN04490243_0511"/>
<accession>A0A1I6FRH3</accession>
<proteinExistence type="predicted"/>
<keyword evidence="1" id="KW-1133">Transmembrane helix</keyword>
<dbReference type="Proteomes" id="UP000199534">
    <property type="component" value="Unassembled WGS sequence"/>
</dbReference>
<keyword evidence="1" id="KW-0472">Membrane</keyword>
<keyword evidence="3" id="KW-1185">Reference proteome</keyword>
<gene>
    <name evidence="2" type="ORF">SAMN04490243_0511</name>
</gene>
<dbReference type="AlphaFoldDB" id="A0A1I6FRH3"/>
<dbReference type="GO" id="GO:0006974">
    <property type="term" value="P:DNA damage response"/>
    <property type="evidence" value="ECO:0007669"/>
    <property type="project" value="TreeGrafter"/>
</dbReference>
<dbReference type="InterPro" id="IPR052022">
    <property type="entry name" value="26kDa_periplasmic_antigen"/>
</dbReference>
<name>A0A1I6FRH3_9FLAO</name>
<reference evidence="2 3" key="1">
    <citation type="submission" date="2016-10" db="EMBL/GenBank/DDBJ databases">
        <authorList>
            <person name="de Groot N.N."/>
        </authorList>
    </citation>
    <scope>NUCLEOTIDE SEQUENCE [LARGE SCALE GENOMIC DNA]</scope>
    <source>
        <strain evidence="2 3">DSM 21019</strain>
    </source>
</reference>
<dbReference type="Pfam" id="PF04402">
    <property type="entry name" value="SIMPL"/>
    <property type="match status" value="1"/>
</dbReference>
<sequence>MKSNYLIPALVLAAGLCIAGFFVGQTFLKGKQFDRFVTVKGLSEREVPADLAVWPINITLTGNDLQEVKRELEKQNETVYQFFMDQGFSAEEISRGMVNITDARANIYNTNAQYSAFRYLAKSDLTVRTSDIPKLQRSLTQSLDLLDKGILFGSKNEWQPVEYSFTGLNELKPEMIEEATVNARAVADKFARDSNSEVGDIRVARQGLFSISNLDANTPHIKTVRVVSTIDFQLVD</sequence>
<evidence type="ECO:0000256" key="1">
    <source>
        <dbReference type="SAM" id="Phobius"/>
    </source>
</evidence>
<organism evidence="2 3">
    <name type="scientific">Robiginitalea myxolifaciens</name>
    <dbReference type="NCBI Taxonomy" id="400055"/>
    <lineage>
        <taxon>Bacteria</taxon>
        <taxon>Pseudomonadati</taxon>
        <taxon>Bacteroidota</taxon>
        <taxon>Flavobacteriia</taxon>
        <taxon>Flavobacteriales</taxon>
        <taxon>Flavobacteriaceae</taxon>
        <taxon>Robiginitalea</taxon>
    </lineage>
</organism>
<keyword evidence="1" id="KW-0812">Transmembrane</keyword>
<dbReference type="InterPro" id="IPR016907">
    <property type="entry name" value="UCP029033"/>
</dbReference>
<evidence type="ECO:0000313" key="3">
    <source>
        <dbReference type="Proteomes" id="UP000199534"/>
    </source>
</evidence>
<dbReference type="OrthoDB" id="9806540at2"/>